<feature type="transmembrane region" description="Helical" evidence="1">
    <location>
        <begin position="141"/>
        <end position="160"/>
    </location>
</feature>
<dbReference type="EMBL" id="BAAALV010000002">
    <property type="protein sequence ID" value="GAA1909232.1"/>
    <property type="molecule type" value="Genomic_DNA"/>
</dbReference>
<evidence type="ECO:0008006" key="4">
    <source>
        <dbReference type="Google" id="ProtNLM"/>
    </source>
</evidence>
<accession>A0ABN2P2R6</accession>
<feature type="transmembrane region" description="Helical" evidence="1">
    <location>
        <begin position="166"/>
        <end position="188"/>
    </location>
</feature>
<keyword evidence="1" id="KW-0812">Transmembrane</keyword>
<comment type="caution">
    <text evidence="2">The sequence shown here is derived from an EMBL/GenBank/DDBJ whole genome shotgun (WGS) entry which is preliminary data.</text>
</comment>
<dbReference type="InterPro" id="IPR052712">
    <property type="entry name" value="Acid_resist_chaperone_HdeD"/>
</dbReference>
<name>A0ABN2P2R6_9MICC</name>
<feature type="transmembrane region" description="Helical" evidence="1">
    <location>
        <begin position="111"/>
        <end position="132"/>
    </location>
</feature>
<protein>
    <recommendedName>
        <fullName evidence="4">HdeD family acid-resistance protein</fullName>
    </recommendedName>
</protein>
<dbReference type="PANTHER" id="PTHR34989">
    <property type="entry name" value="PROTEIN HDED"/>
    <property type="match status" value="1"/>
</dbReference>
<evidence type="ECO:0000313" key="2">
    <source>
        <dbReference type="EMBL" id="GAA1909232.1"/>
    </source>
</evidence>
<feature type="transmembrane region" description="Helical" evidence="1">
    <location>
        <begin position="88"/>
        <end position="105"/>
    </location>
</feature>
<feature type="transmembrane region" description="Helical" evidence="1">
    <location>
        <begin position="57"/>
        <end position="76"/>
    </location>
</feature>
<dbReference type="Pfam" id="PF03729">
    <property type="entry name" value="DUF308"/>
    <property type="match status" value="1"/>
</dbReference>
<keyword evidence="1" id="KW-0472">Membrane</keyword>
<sequence length="198" mass="20353">MSMTSGAFYGGGGLGLDTSELSARTISAVRTGFGVVGAVSLILGLLVLFWPEATLSVIAFLFGLYFLISGALRVVSGIAAPLTPGLRVLSIIVGLLLFIVGIVAIRNPLSSLAVLGMLVGIAWIIEGIMALAETESGGSRWYAITFGILSIVAGIVVLFLPVESLAALVVFGGIFLVVLGVVQLVRAITFGRGSVRTA</sequence>
<dbReference type="Proteomes" id="UP001500784">
    <property type="component" value="Unassembled WGS sequence"/>
</dbReference>
<proteinExistence type="predicted"/>
<organism evidence="2 3">
    <name type="scientific">Arthrobacter gandavensis</name>
    <dbReference type="NCBI Taxonomy" id="169960"/>
    <lineage>
        <taxon>Bacteria</taxon>
        <taxon>Bacillati</taxon>
        <taxon>Actinomycetota</taxon>
        <taxon>Actinomycetes</taxon>
        <taxon>Micrococcales</taxon>
        <taxon>Micrococcaceae</taxon>
        <taxon>Arthrobacter</taxon>
    </lineage>
</organism>
<gene>
    <name evidence="2" type="ORF">GCM10009688_12180</name>
</gene>
<dbReference type="InterPro" id="IPR005325">
    <property type="entry name" value="DUF308_memb"/>
</dbReference>
<dbReference type="PANTHER" id="PTHR34989:SF1">
    <property type="entry name" value="PROTEIN HDED"/>
    <property type="match status" value="1"/>
</dbReference>
<reference evidence="2 3" key="1">
    <citation type="journal article" date="2019" name="Int. J. Syst. Evol. Microbiol.">
        <title>The Global Catalogue of Microorganisms (GCM) 10K type strain sequencing project: providing services to taxonomists for standard genome sequencing and annotation.</title>
        <authorList>
            <consortium name="The Broad Institute Genomics Platform"/>
            <consortium name="The Broad Institute Genome Sequencing Center for Infectious Disease"/>
            <person name="Wu L."/>
            <person name="Ma J."/>
        </authorList>
    </citation>
    <scope>NUCLEOTIDE SEQUENCE [LARGE SCALE GENOMIC DNA]</scope>
    <source>
        <strain evidence="2 3">JCM 13316</strain>
    </source>
</reference>
<keyword evidence="3" id="KW-1185">Reference proteome</keyword>
<evidence type="ECO:0000256" key="1">
    <source>
        <dbReference type="SAM" id="Phobius"/>
    </source>
</evidence>
<feature type="transmembrane region" description="Helical" evidence="1">
    <location>
        <begin position="32"/>
        <end position="51"/>
    </location>
</feature>
<evidence type="ECO:0000313" key="3">
    <source>
        <dbReference type="Proteomes" id="UP001500784"/>
    </source>
</evidence>
<keyword evidence="1" id="KW-1133">Transmembrane helix</keyword>